<dbReference type="PANTHER" id="PTHR46630">
    <property type="entry name" value="TETRATRICOPEPTIDE REPEAT PROTEIN 29"/>
    <property type="match status" value="1"/>
</dbReference>
<dbReference type="Pfam" id="PF13424">
    <property type="entry name" value="TPR_12"/>
    <property type="match status" value="1"/>
</dbReference>
<keyword evidence="2" id="KW-0963">Cytoplasm</keyword>
<dbReference type="Gene3D" id="1.25.40.10">
    <property type="entry name" value="Tetratricopeptide repeat domain"/>
    <property type="match status" value="2"/>
</dbReference>
<reference evidence="9" key="1">
    <citation type="submission" date="2016-10" db="EMBL/GenBank/DDBJ databases">
        <authorList>
            <person name="Varghese N."/>
            <person name="Submissions S."/>
        </authorList>
    </citation>
    <scope>NUCLEOTIDE SEQUENCE [LARGE SCALE GENOMIC DNA]</scope>
    <source>
        <strain evidence="9">DSM 45789</strain>
    </source>
</reference>
<evidence type="ECO:0000256" key="1">
    <source>
        <dbReference type="ARBA" id="ARBA00004496"/>
    </source>
</evidence>
<dbReference type="InterPro" id="IPR010982">
    <property type="entry name" value="Lambda_DNA-bd_dom_sf"/>
</dbReference>
<dbReference type="PANTHER" id="PTHR46630:SF1">
    <property type="entry name" value="TETRATRICOPEPTIDE REPEAT PROTEIN 29"/>
    <property type="match status" value="1"/>
</dbReference>
<dbReference type="GO" id="GO:0005737">
    <property type="term" value="C:cytoplasm"/>
    <property type="evidence" value="ECO:0007669"/>
    <property type="project" value="UniProtKB-SubCell"/>
</dbReference>
<keyword evidence="3" id="KW-0677">Repeat</keyword>
<evidence type="ECO:0000256" key="4">
    <source>
        <dbReference type="ARBA" id="ARBA00022803"/>
    </source>
</evidence>
<dbReference type="PROSITE" id="PS50943">
    <property type="entry name" value="HTH_CROC1"/>
    <property type="match status" value="1"/>
</dbReference>
<dbReference type="Proteomes" id="UP000198660">
    <property type="component" value="Unassembled WGS sequence"/>
</dbReference>
<dbReference type="CDD" id="cd00093">
    <property type="entry name" value="HTH_XRE"/>
    <property type="match status" value="1"/>
</dbReference>
<evidence type="ECO:0000313" key="9">
    <source>
        <dbReference type="Proteomes" id="UP000198660"/>
    </source>
</evidence>
<keyword evidence="4 6" id="KW-0802">TPR repeat</keyword>
<feature type="repeat" description="TPR" evidence="6">
    <location>
        <begin position="318"/>
        <end position="351"/>
    </location>
</feature>
<evidence type="ECO:0000256" key="5">
    <source>
        <dbReference type="ARBA" id="ARBA00038253"/>
    </source>
</evidence>
<name>A0A1I6UJY5_9BACL</name>
<dbReference type="Pfam" id="PF01381">
    <property type="entry name" value="HTH_3"/>
    <property type="match status" value="1"/>
</dbReference>
<evidence type="ECO:0000256" key="2">
    <source>
        <dbReference type="ARBA" id="ARBA00022490"/>
    </source>
</evidence>
<sequence>MDSSNMKDIGEVIRRVRKSKSLRLEDLADENISPATISNIERGISHVNLSKIHYLLNKLKINLDEVPGILMKQEKEAKEMHFIFQTIDIMIDLGRPEDALTMLDELQIEDNHHSAARVQHLKGKAFLTLKKWNRAERYLAQAISLSNQNQNKDNIEAGAFLDLSLCLYHQNEIEKALEIARSGLDAYVEGPGQEFYKHTLIRNQAIFLMRLGRNVEALKVVQDIWDGMDDMKDMDTVITFYKLRAEILRKTGLVDESIKFATQGLELAKINRDFKNIFLLLIELGHAYTTKQQWKQAEHCFNTGLALQKYITDGNYLTYVYTGLGILFVQQGRNEEAKGLFQQAISKAEEYNNAPRLTYALRLMGDYCKSIESKQNAIPYYQRALEIAQKFNYKRAEHQLHLRLSQCHQENNQQEFEKSLLNIYKTQIAIRGEENGILEDE</sequence>
<comment type="similarity">
    <text evidence="5">Belongs to the Rap family.</text>
</comment>
<evidence type="ECO:0000256" key="3">
    <source>
        <dbReference type="ARBA" id="ARBA00022737"/>
    </source>
</evidence>
<dbReference type="SUPFAM" id="SSF48452">
    <property type="entry name" value="TPR-like"/>
    <property type="match status" value="2"/>
</dbReference>
<dbReference type="EMBL" id="FPAA01000017">
    <property type="protein sequence ID" value="SFT01769.1"/>
    <property type="molecule type" value="Genomic_DNA"/>
</dbReference>
<evidence type="ECO:0000259" key="7">
    <source>
        <dbReference type="PROSITE" id="PS50943"/>
    </source>
</evidence>
<dbReference type="SMART" id="SM00530">
    <property type="entry name" value="HTH_XRE"/>
    <property type="match status" value="1"/>
</dbReference>
<feature type="domain" description="HTH cro/C1-type" evidence="7">
    <location>
        <begin position="13"/>
        <end position="66"/>
    </location>
</feature>
<gene>
    <name evidence="8" type="ORF">SAMN05444972_11726</name>
</gene>
<dbReference type="InterPro" id="IPR011990">
    <property type="entry name" value="TPR-like_helical_dom_sf"/>
</dbReference>
<dbReference type="Gene3D" id="1.10.260.40">
    <property type="entry name" value="lambda repressor-like DNA-binding domains"/>
    <property type="match status" value="1"/>
</dbReference>
<dbReference type="Pfam" id="PF13432">
    <property type="entry name" value="TPR_16"/>
    <property type="match status" value="1"/>
</dbReference>
<proteinExistence type="inferred from homology"/>
<dbReference type="RefSeq" id="WP_091839500.1">
    <property type="nucleotide sequence ID" value="NZ_FPAA01000017.1"/>
</dbReference>
<organism evidence="8 9">
    <name type="scientific">Marininema halotolerans</name>
    <dbReference type="NCBI Taxonomy" id="1155944"/>
    <lineage>
        <taxon>Bacteria</taxon>
        <taxon>Bacillati</taxon>
        <taxon>Bacillota</taxon>
        <taxon>Bacilli</taxon>
        <taxon>Bacillales</taxon>
        <taxon>Thermoactinomycetaceae</taxon>
        <taxon>Marininema</taxon>
    </lineage>
</organism>
<keyword evidence="9" id="KW-1185">Reference proteome</keyword>
<dbReference type="InterPro" id="IPR051476">
    <property type="entry name" value="Bac_ResReg_Asp_Phosphatase"/>
</dbReference>
<dbReference type="AlphaFoldDB" id="A0A1I6UJY5"/>
<dbReference type="SUPFAM" id="SSF47413">
    <property type="entry name" value="lambda repressor-like DNA-binding domains"/>
    <property type="match status" value="1"/>
</dbReference>
<dbReference type="PROSITE" id="PS50005">
    <property type="entry name" value="TPR"/>
    <property type="match status" value="1"/>
</dbReference>
<dbReference type="InterPro" id="IPR019734">
    <property type="entry name" value="TPR_rpt"/>
</dbReference>
<comment type="subcellular location">
    <subcellularLocation>
        <location evidence="1">Cytoplasm</location>
    </subcellularLocation>
</comment>
<dbReference type="InterPro" id="IPR001387">
    <property type="entry name" value="Cro/C1-type_HTH"/>
</dbReference>
<evidence type="ECO:0000313" key="8">
    <source>
        <dbReference type="EMBL" id="SFT01769.1"/>
    </source>
</evidence>
<accession>A0A1I6UJY5</accession>
<evidence type="ECO:0000256" key="6">
    <source>
        <dbReference type="PROSITE-ProRule" id="PRU00339"/>
    </source>
</evidence>
<dbReference type="SMART" id="SM00028">
    <property type="entry name" value="TPR"/>
    <property type="match status" value="6"/>
</dbReference>
<protein>
    <submittedName>
        <fullName evidence="8">Helix-turn-helix</fullName>
    </submittedName>
</protein>
<dbReference type="GO" id="GO:0003677">
    <property type="term" value="F:DNA binding"/>
    <property type="evidence" value="ECO:0007669"/>
    <property type="project" value="InterPro"/>
</dbReference>
<dbReference type="OrthoDB" id="1137593at2"/>